<evidence type="ECO:0000313" key="2">
    <source>
        <dbReference type="Proteomes" id="UP000239590"/>
    </source>
</evidence>
<comment type="caution">
    <text evidence="1">The sequence shown here is derived from an EMBL/GenBank/DDBJ whole genome shotgun (WGS) entry which is preliminary data.</text>
</comment>
<evidence type="ECO:0000313" key="1">
    <source>
        <dbReference type="EMBL" id="PQA56810.1"/>
    </source>
</evidence>
<dbReference type="RefSeq" id="WP_104714360.1">
    <property type="nucleotide sequence ID" value="NZ_PTRA01000002.1"/>
</dbReference>
<name>A0A2S7IJI9_9BACT</name>
<reference evidence="2" key="1">
    <citation type="submission" date="2018-02" db="EMBL/GenBank/DDBJ databases">
        <title>Genome sequencing of Solimonas sp. HR-BB.</title>
        <authorList>
            <person name="Lee Y."/>
            <person name="Jeon C.O."/>
        </authorList>
    </citation>
    <scope>NUCLEOTIDE SEQUENCE [LARGE SCALE GENOMIC DNA]</scope>
    <source>
        <strain evidence="2">HR-U</strain>
    </source>
</reference>
<sequence>MEFKAVLREEDDELMGFVRAHSETGPFEAYTFFKYPLQVFNTERQAENFLQTNGLRVLMERWCFFDETHQDWYTCQITEANTRQIKYTITDLGHPDLFTTHVLLAPHPGNFKLKEY</sequence>
<proteinExistence type="predicted"/>
<gene>
    <name evidence="1" type="ORF">C5O19_15830</name>
</gene>
<dbReference type="EMBL" id="PTRA01000002">
    <property type="protein sequence ID" value="PQA56810.1"/>
    <property type="molecule type" value="Genomic_DNA"/>
</dbReference>
<organism evidence="1 2">
    <name type="scientific">Siphonobacter curvatus</name>
    <dbReference type="NCBI Taxonomy" id="2094562"/>
    <lineage>
        <taxon>Bacteria</taxon>
        <taxon>Pseudomonadati</taxon>
        <taxon>Bacteroidota</taxon>
        <taxon>Cytophagia</taxon>
        <taxon>Cytophagales</taxon>
        <taxon>Cytophagaceae</taxon>
        <taxon>Siphonobacter</taxon>
    </lineage>
</organism>
<dbReference type="Proteomes" id="UP000239590">
    <property type="component" value="Unassembled WGS sequence"/>
</dbReference>
<accession>A0A2S7IJI9</accession>
<protein>
    <submittedName>
        <fullName evidence="1">Uncharacterized protein</fullName>
    </submittedName>
</protein>
<dbReference type="AlphaFoldDB" id="A0A2S7IJI9"/>
<dbReference type="OrthoDB" id="68692at2"/>
<keyword evidence="2" id="KW-1185">Reference proteome</keyword>